<proteinExistence type="predicted"/>
<evidence type="ECO:0000313" key="2">
    <source>
        <dbReference type="Proteomes" id="UP000563060"/>
    </source>
</evidence>
<reference evidence="1 2" key="1">
    <citation type="submission" date="2019-09" db="EMBL/GenBank/DDBJ databases">
        <title>Bird 10,000 Genomes (B10K) Project - Family phase.</title>
        <authorList>
            <person name="Zhang G."/>
        </authorList>
    </citation>
    <scope>NUCLEOTIDE SEQUENCE [LARGE SCALE GENOMIC DNA]</scope>
    <source>
        <strain evidence="1">B10K-DU-006-09</strain>
        <tissue evidence="1">Muscle</tissue>
    </source>
</reference>
<feature type="non-terminal residue" evidence="1">
    <location>
        <position position="1"/>
    </location>
</feature>
<name>A0A7L3Z0L9_FREGA</name>
<comment type="caution">
    <text evidence="1">The sequence shown here is derived from an EMBL/GenBank/DDBJ whole genome shotgun (WGS) entry which is preliminary data.</text>
</comment>
<feature type="non-terminal residue" evidence="1">
    <location>
        <position position="131"/>
    </location>
</feature>
<sequence length="131" mass="14029">DQVGPVFKFGPQVPNDDEFAFPTGANKTWGRLQLAFFTIGGCYKTRTAFDVLGGLQLGLKKTQSMVWSKLRNAKYVTKPGMLQGDTRGSVGLFSGVCEIAPGSTAGRALTGLSALHANWEYTKGSTARHGD</sequence>
<gene>
    <name evidence="1" type="primary">Timm23_1</name>
    <name evidence="1" type="ORF">FREGRA_R15566</name>
</gene>
<organism evidence="1 2">
    <name type="scientific">Fregetta grallaria</name>
    <name type="common">White-bellied storm-petrel</name>
    <name type="synonym">Procellaria grallaria</name>
    <dbReference type="NCBI Taxonomy" id="79628"/>
    <lineage>
        <taxon>Eukaryota</taxon>
        <taxon>Metazoa</taxon>
        <taxon>Chordata</taxon>
        <taxon>Craniata</taxon>
        <taxon>Vertebrata</taxon>
        <taxon>Euteleostomi</taxon>
        <taxon>Archelosauria</taxon>
        <taxon>Archosauria</taxon>
        <taxon>Dinosauria</taxon>
        <taxon>Saurischia</taxon>
        <taxon>Theropoda</taxon>
        <taxon>Coelurosauria</taxon>
        <taxon>Aves</taxon>
        <taxon>Neognathae</taxon>
        <taxon>Neoaves</taxon>
        <taxon>Aequornithes</taxon>
        <taxon>Procellariiformes</taxon>
        <taxon>Hydrobatidae</taxon>
        <taxon>Fregetta</taxon>
    </lineage>
</organism>
<evidence type="ECO:0000313" key="1">
    <source>
        <dbReference type="EMBL" id="NXW07227.1"/>
    </source>
</evidence>
<accession>A0A7L3Z0L9</accession>
<dbReference type="Proteomes" id="UP000563060">
    <property type="component" value="Unassembled WGS sequence"/>
</dbReference>
<protein>
    <submittedName>
        <fullName evidence="1">TIM23 translocase</fullName>
    </submittedName>
</protein>
<dbReference type="AlphaFoldDB" id="A0A7L3Z0L9"/>
<dbReference type="EMBL" id="VZZT01001431">
    <property type="protein sequence ID" value="NXW07227.1"/>
    <property type="molecule type" value="Genomic_DNA"/>
</dbReference>
<keyword evidence="2" id="KW-1185">Reference proteome</keyword>